<dbReference type="Proteomes" id="UP001151309">
    <property type="component" value="Unassembled WGS sequence"/>
</dbReference>
<dbReference type="GO" id="GO:0033969">
    <property type="term" value="F:gamma-glutamyl-gamma-aminobutyrate hydrolase activity"/>
    <property type="evidence" value="ECO:0007669"/>
    <property type="project" value="TreeGrafter"/>
</dbReference>
<sequence>MTKATLSSPPTVVQTALQILVVGSLRPPGVSDKLRNALRSLADNTRRQLAAYGVRSSFVEASSPGGKPETFVAGKHGVIILGGADVDPSCYGQVACTGTIYGLNPVADKFELELMSSAVKRGIPILGMCRGMQLMNILRGGDLIQDIGAETIHVGSAENSVMVSHLVEVVEGSRLAKVYVDKQISVRSAHHQALNRLGTGLRVAAQAADGIIEAVEDSGEHWMVGVQWHPEELSASKQDFRSLIEHFLGAAGDHARLQD</sequence>
<name>A0A9X3KHC2_9HYPH</name>
<dbReference type="PROSITE" id="PS51273">
    <property type="entry name" value="GATASE_TYPE_1"/>
    <property type="match status" value="1"/>
</dbReference>
<dbReference type="EMBL" id="JAPZLT010000011">
    <property type="protein sequence ID" value="MCZ7911489.1"/>
    <property type="molecule type" value="Genomic_DNA"/>
</dbReference>
<dbReference type="GO" id="GO:0006598">
    <property type="term" value="P:polyamine catabolic process"/>
    <property type="evidence" value="ECO:0007669"/>
    <property type="project" value="TreeGrafter"/>
</dbReference>
<evidence type="ECO:0000313" key="2">
    <source>
        <dbReference type="Proteomes" id="UP001151309"/>
    </source>
</evidence>
<dbReference type="Gene3D" id="3.40.50.880">
    <property type="match status" value="1"/>
</dbReference>
<dbReference type="InterPro" id="IPR029062">
    <property type="entry name" value="Class_I_gatase-like"/>
</dbReference>
<dbReference type="GO" id="GO:0005829">
    <property type="term" value="C:cytosol"/>
    <property type="evidence" value="ECO:0007669"/>
    <property type="project" value="TreeGrafter"/>
</dbReference>
<dbReference type="Pfam" id="PF07722">
    <property type="entry name" value="Peptidase_C26"/>
    <property type="match status" value="1"/>
</dbReference>
<protein>
    <submittedName>
        <fullName evidence="1">Gamma-glutamyl-gamma-aminobutyrate hydrolase family protein</fullName>
    </submittedName>
</protein>
<evidence type="ECO:0000313" key="1">
    <source>
        <dbReference type="EMBL" id="MCZ7911489.1"/>
    </source>
</evidence>
<comment type="caution">
    <text evidence="1">The sequence shown here is derived from an EMBL/GenBank/DDBJ whole genome shotgun (WGS) entry which is preliminary data.</text>
</comment>
<reference evidence="1" key="1">
    <citation type="submission" date="2022-12" db="EMBL/GenBank/DDBJ databases">
        <title>Draft genome sequences of 22 rhizogenic Agrobacterium biovar 1 strains, the causative agent of hairy root disease.</title>
        <authorList>
            <person name="Kim N."/>
            <person name="Vargas P."/>
            <person name="Rediers H."/>
        </authorList>
    </citation>
    <scope>NUCLEOTIDE SEQUENCE</scope>
    <source>
        <strain evidence="1">ST07.17.026</strain>
    </source>
</reference>
<keyword evidence="2" id="KW-1185">Reference proteome</keyword>
<dbReference type="InterPro" id="IPR011697">
    <property type="entry name" value="Peptidase_C26"/>
</dbReference>
<accession>A0A9X3KHC2</accession>
<gene>
    <name evidence="1" type="ORF">O9X94_19370</name>
</gene>
<dbReference type="PANTHER" id="PTHR43235:SF1">
    <property type="entry name" value="GLUTAMINE AMIDOTRANSFERASE PB2B2.05-RELATED"/>
    <property type="match status" value="1"/>
</dbReference>
<keyword evidence="1" id="KW-0378">Hydrolase</keyword>
<proteinExistence type="predicted"/>
<organism evidence="1 2">
    <name type="scientific">Agrobacterium leguminum</name>
    <dbReference type="NCBI Taxonomy" id="2792015"/>
    <lineage>
        <taxon>Bacteria</taxon>
        <taxon>Pseudomonadati</taxon>
        <taxon>Pseudomonadota</taxon>
        <taxon>Alphaproteobacteria</taxon>
        <taxon>Hyphomicrobiales</taxon>
        <taxon>Rhizobiaceae</taxon>
        <taxon>Rhizobium/Agrobacterium group</taxon>
        <taxon>Agrobacterium</taxon>
    </lineage>
</organism>
<dbReference type="RefSeq" id="WP_269832269.1">
    <property type="nucleotide sequence ID" value="NZ_JAPZLT010000011.1"/>
</dbReference>
<dbReference type="InterPro" id="IPR044668">
    <property type="entry name" value="PuuD-like"/>
</dbReference>
<dbReference type="PANTHER" id="PTHR43235">
    <property type="entry name" value="GLUTAMINE AMIDOTRANSFERASE PB2B2.05-RELATED"/>
    <property type="match status" value="1"/>
</dbReference>
<dbReference type="SUPFAM" id="SSF52317">
    <property type="entry name" value="Class I glutamine amidotransferase-like"/>
    <property type="match status" value="1"/>
</dbReference>
<dbReference type="AlphaFoldDB" id="A0A9X3KHC2"/>